<evidence type="ECO:0000313" key="4">
    <source>
        <dbReference type="EMBL" id="GID75140.1"/>
    </source>
</evidence>
<dbReference type="EMBL" id="BOMI01000070">
    <property type="protein sequence ID" value="GID75140.1"/>
    <property type="molecule type" value="Genomic_DNA"/>
</dbReference>
<sequence length="451" mass="47423">MVENERSGAPVVVGVDGSEQALAAVRVAAGQARDRKAPLRVVHAFIWPSLHVDVGPVAEDMPGTGLRHQAEDFLAEAAAEAVKVAPDVAVTTALVEGSATPVLLAESRDARVLVLGDRGLGGVSGLIVGSVAVHTAAHGHCPVLVVRGGEPVGGPVVVGVDGSETSLLAVGAAFEECSYRGADLVPVLVWKDSEEAARRLLSESLAGWRERYPDVAVRPDVVHGNPRQVLVERSRTAQLVVVGARGRDTFKGLVLGSVSQALLHHAACPVAVVRAAPAQDGPAKRNDPAEQGDPTNQGDPAKQDDPTKRDGPPRQEGPVENVDEFIDRPVDAVSGLVPDRERLAGLLDDLRAAGVDVARVVVLHGPEGVRILDSDGSRHGLHSRFVRFFQNWGYDDAVLNLYDEGLRNGEAALMIPASPADKDAIARLVHRRQGHAIHYFGAGNAQSLSGP</sequence>
<dbReference type="Gene3D" id="3.40.50.620">
    <property type="entry name" value="HUPs"/>
    <property type="match status" value="2"/>
</dbReference>
<organism evidence="4 5">
    <name type="scientific">Paractinoplanes deccanensis</name>
    <dbReference type="NCBI Taxonomy" id="113561"/>
    <lineage>
        <taxon>Bacteria</taxon>
        <taxon>Bacillati</taxon>
        <taxon>Actinomycetota</taxon>
        <taxon>Actinomycetes</taxon>
        <taxon>Micromonosporales</taxon>
        <taxon>Micromonosporaceae</taxon>
        <taxon>Paractinoplanes</taxon>
    </lineage>
</organism>
<feature type="domain" description="UspA" evidence="3">
    <location>
        <begin position="11"/>
        <end position="147"/>
    </location>
</feature>
<dbReference type="InterPro" id="IPR006016">
    <property type="entry name" value="UspA"/>
</dbReference>
<dbReference type="PANTHER" id="PTHR31964">
    <property type="entry name" value="ADENINE NUCLEOTIDE ALPHA HYDROLASES-LIKE SUPERFAMILY PROTEIN"/>
    <property type="match status" value="1"/>
</dbReference>
<evidence type="ECO:0000256" key="2">
    <source>
        <dbReference type="SAM" id="MobiDB-lite"/>
    </source>
</evidence>
<feature type="domain" description="UspA" evidence="3">
    <location>
        <begin position="155"/>
        <end position="274"/>
    </location>
</feature>
<comment type="similarity">
    <text evidence="1">Belongs to the universal stress protein A family.</text>
</comment>
<comment type="caution">
    <text evidence="4">The sequence shown here is derived from an EMBL/GenBank/DDBJ whole genome shotgun (WGS) entry which is preliminary data.</text>
</comment>
<evidence type="ECO:0000259" key="3">
    <source>
        <dbReference type="Pfam" id="PF00582"/>
    </source>
</evidence>
<accession>A0ABQ3Y597</accession>
<dbReference type="Proteomes" id="UP000609879">
    <property type="component" value="Unassembled WGS sequence"/>
</dbReference>
<dbReference type="PRINTS" id="PR01438">
    <property type="entry name" value="UNVRSLSTRESS"/>
</dbReference>
<feature type="compositionally biased region" description="Basic and acidic residues" evidence="2">
    <location>
        <begin position="301"/>
        <end position="313"/>
    </location>
</feature>
<dbReference type="InterPro" id="IPR014729">
    <property type="entry name" value="Rossmann-like_a/b/a_fold"/>
</dbReference>
<reference evidence="4 5" key="1">
    <citation type="submission" date="2021-01" db="EMBL/GenBank/DDBJ databases">
        <title>Whole genome shotgun sequence of Actinoplanes deccanensis NBRC 13994.</title>
        <authorList>
            <person name="Komaki H."/>
            <person name="Tamura T."/>
        </authorList>
    </citation>
    <scope>NUCLEOTIDE SEQUENCE [LARGE SCALE GENOMIC DNA]</scope>
    <source>
        <strain evidence="4 5">NBRC 13994</strain>
    </source>
</reference>
<protein>
    <recommendedName>
        <fullName evidence="3">UspA domain-containing protein</fullName>
    </recommendedName>
</protein>
<dbReference type="InterPro" id="IPR006015">
    <property type="entry name" value="Universal_stress_UspA"/>
</dbReference>
<proteinExistence type="inferred from homology"/>
<dbReference type="SUPFAM" id="SSF52402">
    <property type="entry name" value="Adenine nucleotide alpha hydrolases-like"/>
    <property type="match status" value="2"/>
</dbReference>
<dbReference type="PANTHER" id="PTHR31964:SF113">
    <property type="entry name" value="USPA DOMAIN-CONTAINING PROTEIN"/>
    <property type="match status" value="1"/>
</dbReference>
<feature type="region of interest" description="Disordered" evidence="2">
    <location>
        <begin position="278"/>
        <end position="323"/>
    </location>
</feature>
<dbReference type="Pfam" id="PF00582">
    <property type="entry name" value="Usp"/>
    <property type="match status" value="2"/>
</dbReference>
<name>A0ABQ3Y597_9ACTN</name>
<keyword evidence="5" id="KW-1185">Reference proteome</keyword>
<evidence type="ECO:0000313" key="5">
    <source>
        <dbReference type="Proteomes" id="UP000609879"/>
    </source>
</evidence>
<evidence type="ECO:0000256" key="1">
    <source>
        <dbReference type="ARBA" id="ARBA00008791"/>
    </source>
</evidence>
<gene>
    <name evidence="4" type="ORF">Ade02nite_37810</name>
</gene>